<name>A0A0A7HFM2_9CAUD</name>
<protein>
    <recommendedName>
        <fullName evidence="3">Anti-restriction nuclease</fullName>
    </recommendedName>
</protein>
<accession>A0A0A7HFM2</accession>
<dbReference type="EMBL" id="KP007359">
    <property type="protein sequence ID" value="AIZ02044.1"/>
    <property type="molecule type" value="Genomic_DNA"/>
</dbReference>
<evidence type="ECO:0008006" key="3">
    <source>
        <dbReference type="Google" id="ProtNLM"/>
    </source>
</evidence>
<dbReference type="KEGG" id="vg:26632564"/>
<dbReference type="GeneID" id="26632564"/>
<keyword evidence="2" id="KW-1185">Reference proteome</keyword>
<dbReference type="OrthoDB" id="10711at10239"/>
<gene>
    <name evidence="1" type="ORF">VR5_257</name>
</gene>
<reference evidence="1 2" key="1">
    <citation type="submission" date="2014-10" db="EMBL/GenBank/DDBJ databases">
        <title>VR bacteriophages - a small but diverse group of low-temperature viruses.</title>
        <authorList>
            <person name="Kaliniene L."/>
            <person name="Meskys R."/>
            <person name="Simoliunas E."/>
            <person name="Zajanckauskaite A."/>
            <person name="Truncaite L."/>
        </authorList>
    </citation>
    <scope>NUCLEOTIDE SEQUENCE [LARGE SCALE GENOMIC DNA]</scope>
</reference>
<dbReference type="Pfam" id="PF26092">
    <property type="entry name" value="T4_Y16D"/>
    <property type="match status" value="1"/>
</dbReference>
<dbReference type="RefSeq" id="YP_009205951.1">
    <property type="nucleotide sequence ID" value="NC_028881.1"/>
</dbReference>
<evidence type="ECO:0000313" key="1">
    <source>
        <dbReference type="EMBL" id="AIZ02044.1"/>
    </source>
</evidence>
<dbReference type="Proteomes" id="UP000030715">
    <property type="component" value="Segment"/>
</dbReference>
<organism evidence="1 2">
    <name type="scientific">Escherichia phage vb_EcoM-VR5</name>
    <dbReference type="NCBI Taxonomy" id="1567026"/>
    <lineage>
        <taxon>Viruses</taxon>
        <taxon>Duplodnaviria</taxon>
        <taxon>Heunggongvirae</taxon>
        <taxon>Uroviricota</taxon>
        <taxon>Caudoviricetes</taxon>
        <taxon>Pantevenvirales</taxon>
        <taxon>Straboviridae</taxon>
        <taxon>Tevenvirinae</taxon>
        <taxon>Dhakavirus</taxon>
        <taxon>Dhakavirus vr5</taxon>
    </lineage>
</organism>
<dbReference type="InterPro" id="IPR058630">
    <property type="entry name" value="T4_Y16D"/>
</dbReference>
<evidence type="ECO:0000313" key="2">
    <source>
        <dbReference type="Proteomes" id="UP000030715"/>
    </source>
</evidence>
<sequence>MNPLKGKELSFKDRMALLDKALSRETPESLAAKLQAYGDYTEYSEQDVLNEVPEICWQIAHWNNNEKYQRRIVCAANRFKLKDGGTLVIPGARHYSKDMAEVLDQVSDKLVSDHVCGDNQGFIDQYSNYWTREEAMIIATYANQVRIERGGSEKELYSEDLY</sequence>
<proteinExistence type="predicted"/>